<dbReference type="Proteomes" id="UP001056576">
    <property type="component" value="Segment"/>
</dbReference>
<organism evidence="1 2">
    <name type="scientific">Brevundimonas phage vB_BpoS-Kikimora</name>
    <dbReference type="NCBI Taxonomy" id="2948601"/>
    <lineage>
        <taxon>Viruses</taxon>
        <taxon>Duplodnaviria</taxon>
        <taxon>Heunggongvirae</taxon>
        <taxon>Uroviricota</taxon>
        <taxon>Caudoviricetes</taxon>
        <taxon>Jeanschmidtviridae</taxon>
        <taxon>Kikimoravirus</taxon>
        <taxon>Kikimoravirus kikimora</taxon>
    </lineage>
</organism>
<keyword evidence="1" id="KW-0540">Nuclease</keyword>
<reference evidence="1 2" key="1">
    <citation type="submission" date="2022-05" db="EMBL/GenBank/DDBJ databases">
        <authorList>
            <person name="Friedrich I."/>
            <person name="Poehlein A."/>
            <person name="Schneider D."/>
            <person name="Hertel R."/>
            <person name="Daniel R."/>
        </authorList>
    </citation>
    <scope>NUCLEOTIDE SEQUENCE [LARGE SCALE GENOMIC DNA]</scope>
</reference>
<keyword evidence="1" id="KW-0378">Hydrolase</keyword>
<name>A0A9E7MSB1_9CAUD</name>
<dbReference type="InterPro" id="IPR038763">
    <property type="entry name" value="DHH_sf"/>
</dbReference>
<dbReference type="Gene3D" id="3.10.310.30">
    <property type="match status" value="1"/>
</dbReference>
<keyword evidence="1" id="KW-0269">Exonuclease</keyword>
<gene>
    <name evidence="1" type="ORF">KIKIMORA_04210</name>
</gene>
<sequence>MYRAPEGYTPELCIYHHPCADGFTAAWAIQLRWPDCEMQPGKYQADSLPDVAGKHVLLVDFSYKPDDLMQIVSEAASVTILDHHESAQRLLEPMIEDGTIKGVFDMSKSGAALAWEFAYGDDVTAFTRSFGVTEADRLPDLVRYIQDRDLWTWALPSSKEISAWIGLTPMTFKAWSDAAVRLSMVETFDIAVDIGRALCKKFDSDLAGAIKASKRRMTIGGYDVPVANLPYIFASEGGNIMSKGEPFAAIYFDAADGSRSFSLRSDKDDPSAVNVSIVAGEFGGGGHKNAAGFRAPAGWEGDVN</sequence>
<dbReference type="PANTHER" id="PTHR46922">
    <property type="entry name" value="DHHA1 DOMAIN PROTEIN"/>
    <property type="match status" value="1"/>
</dbReference>
<dbReference type="GO" id="GO:0004527">
    <property type="term" value="F:exonuclease activity"/>
    <property type="evidence" value="ECO:0007669"/>
    <property type="project" value="UniProtKB-KW"/>
</dbReference>
<accession>A0A9E7MSB1</accession>
<evidence type="ECO:0000313" key="2">
    <source>
        <dbReference type="Proteomes" id="UP001056576"/>
    </source>
</evidence>
<dbReference type="EMBL" id="ON529857">
    <property type="protein sequence ID" value="USN15539.1"/>
    <property type="molecule type" value="Genomic_DNA"/>
</dbReference>
<keyword evidence="2" id="KW-1185">Reference proteome</keyword>
<proteinExistence type="predicted"/>
<evidence type="ECO:0000313" key="1">
    <source>
        <dbReference type="EMBL" id="USN15539.1"/>
    </source>
</evidence>
<dbReference type="SUPFAM" id="SSF64182">
    <property type="entry name" value="DHH phosphoesterases"/>
    <property type="match status" value="1"/>
</dbReference>
<protein>
    <submittedName>
        <fullName evidence="1">Single-stranded-DNA-specific exonuclease</fullName>
    </submittedName>
</protein>
<dbReference type="PANTHER" id="PTHR46922:SF4">
    <property type="entry name" value="DHHA1 DOMAIN PROTEIN"/>
    <property type="match status" value="1"/>
</dbReference>